<name>A0A7M2Y4N9_9FLAO</name>
<gene>
    <name evidence="2" type="ORF">Q73A0000_01305</name>
</gene>
<sequence>MKKFYFLFFLGVFSLGFSQSVQLYNPNTSVVYPNEQFFCVGEKFNFKVDAVSSSTGDYGMTNVSSSDFGLTAGSIPINFPSSGADKFSEAFPIGFNFSFYGKTYSKVVMGSNGRLVFTNDPELDNLKNNTVYVDRTFSGVTGYNTFSALPSTDYNKIFRTNPTQELNLAQIFFGYTDLVPKSSNGSVNYLYKNVNLNGVKGLMVSFQNQIRTNGTGGISSNGYNSYVLLLEDGRVVIYVSGKTEITYNAILGMQNDDATKFKVPTHSNTAYNYNNGPWKSEGIATLFTPNQNLTPKFKWYQNGTLLPENSDTLLNFTPNDNDVLKVEVTYEDPITGTQIGSAVSDQVLFKRIPKPVISSNSAGGCVSGVTMTVSNDPDLNFEWFRVGNNTVLGTGSSYYATQTGNYFVRASRKILPVCSEDSAPFSVNLNSTIPAFNPNNTPLYFCETAGVVPKDINLFDYYPTDPIKYTLKFFHVGNEVLDPANFYMLPNTSITVTVDVKDPVSGCELNHDFVIRYDALPTSFNIVSQKYCFAQTSLDLANYHNVVAGLFHPYFDYLYSTDGINYSTNSLVNPQLNPKVWFKILPKNALPGSCFTVSSIVFSEYPKVIANTPTTQLSPQCASTTQTFDLASLISEINPDPNVTVTFHNTFQNAIDGIGAVAYNFRSGLGDTTLYIRVADNLTGCVSPDHPDITLLVYKKPTKLVNALNGAYCQGTSNINITQNAILLVNAPSPITVSLEYYSTNGTLLTGTQITNYDIAVFGLNPYVKLVYNTTCSDIIPMSISFLPKPVAIKSQILICSEVNYSLQNFKNEVINNSSNYTFTDLSGAPLPANFNLSTLPVVVNFLMKDNATGCISDPQTVTFIQGVNSVLLTQQTDFTDCDKDFDGRMEFDLDSKKLIFTTDTSAKFEYFKDVNLTQTIVGKYTNETAFAQTIFVRITIAGFCPSTAKINLKVNTPKKSSTLIDKYFICYGETLTINAGSENDIFDWSDGKGSLQTATFTKPGTYSVTLQKGIKGCPYTHNFTISNENQPKIKVINQTNNSIEVIAEGGVKPYLYYFNGVPQSSNVLQNPTASSYKIQVESATGCLGEPKTVYFIKINNAFTPNGDGKNEVWKIDSLEKMEKVSIVIVDRNGTKVFESKNPSKSEWDGKHNGRALPTSTYWYVISWYDSVTQKTEQRQGWILMKNRN</sequence>
<keyword evidence="3" id="KW-1185">Reference proteome</keyword>
<dbReference type="KEGG" id="kfa:Q73A0000_01305"/>
<organism evidence="2 3">
    <name type="scientific">Kaistella flava</name>
    <name type="common">ex Peng et al. 2021</name>
    <dbReference type="NCBI Taxonomy" id="2038776"/>
    <lineage>
        <taxon>Bacteria</taxon>
        <taxon>Pseudomonadati</taxon>
        <taxon>Bacteroidota</taxon>
        <taxon>Flavobacteriia</taxon>
        <taxon>Flavobacteriales</taxon>
        <taxon>Weeksellaceae</taxon>
        <taxon>Chryseobacterium group</taxon>
        <taxon>Kaistella</taxon>
    </lineage>
</organism>
<dbReference type="InterPro" id="IPR026341">
    <property type="entry name" value="T9SS_type_B"/>
</dbReference>
<dbReference type="AlphaFoldDB" id="A0A7M2Y4N9"/>
<protein>
    <submittedName>
        <fullName evidence="2">Gliding motility-associated C-terminal domain-containing protein</fullName>
    </submittedName>
</protein>
<dbReference type="Proteomes" id="UP000594195">
    <property type="component" value="Chromosome"/>
</dbReference>
<dbReference type="RefSeq" id="WP_193812292.1">
    <property type="nucleotide sequence ID" value="NZ_CP040442.1"/>
</dbReference>
<keyword evidence="1" id="KW-0732">Signal</keyword>
<evidence type="ECO:0000313" key="3">
    <source>
        <dbReference type="Proteomes" id="UP000594195"/>
    </source>
</evidence>
<feature type="signal peptide" evidence="1">
    <location>
        <begin position="1"/>
        <end position="23"/>
    </location>
</feature>
<evidence type="ECO:0000313" key="2">
    <source>
        <dbReference type="EMBL" id="QOW09080.1"/>
    </source>
</evidence>
<reference evidence="2 3" key="1">
    <citation type="submission" date="2019-05" db="EMBL/GenBank/DDBJ databases">
        <title>Chryseobacterium sp. isolated from King George Island, maritime Antarctica.</title>
        <authorList>
            <person name="Peng X."/>
        </authorList>
    </citation>
    <scope>NUCLEOTIDE SEQUENCE [LARGE SCALE GENOMIC DNA]</scope>
    <source>
        <strain evidence="2 3">7-3A</strain>
    </source>
</reference>
<feature type="chain" id="PRO_5032768293" evidence="1">
    <location>
        <begin position="24"/>
        <end position="1189"/>
    </location>
</feature>
<proteinExistence type="predicted"/>
<dbReference type="NCBIfam" id="TIGR04131">
    <property type="entry name" value="Bac_Flav_CTERM"/>
    <property type="match status" value="1"/>
</dbReference>
<evidence type="ECO:0000256" key="1">
    <source>
        <dbReference type="SAM" id="SignalP"/>
    </source>
</evidence>
<dbReference type="Pfam" id="PF13585">
    <property type="entry name" value="CHU_C"/>
    <property type="match status" value="1"/>
</dbReference>
<accession>A0A7M2Y4N9</accession>
<dbReference type="EMBL" id="CP040442">
    <property type="protein sequence ID" value="QOW09080.1"/>
    <property type="molecule type" value="Genomic_DNA"/>
</dbReference>